<dbReference type="PRINTS" id="PR00411">
    <property type="entry name" value="PNDRDTASEI"/>
</dbReference>
<protein>
    <submittedName>
        <fullName evidence="7">Dihydrolipoyl dehydrogenase</fullName>
        <ecNumber evidence="7">1.8.1.4</ecNumber>
    </submittedName>
</protein>
<evidence type="ECO:0000256" key="1">
    <source>
        <dbReference type="ARBA" id="ARBA00001974"/>
    </source>
</evidence>
<dbReference type="Gene3D" id="3.30.390.30">
    <property type="match status" value="1"/>
</dbReference>
<evidence type="ECO:0000256" key="3">
    <source>
        <dbReference type="ARBA" id="ARBA00022630"/>
    </source>
</evidence>
<keyword evidence="8" id="KW-1185">Reference proteome</keyword>
<dbReference type="SUPFAM" id="SSF51905">
    <property type="entry name" value="FAD/NAD(P)-binding domain"/>
    <property type="match status" value="1"/>
</dbReference>
<dbReference type="PIRSF" id="PIRSF000350">
    <property type="entry name" value="Mercury_reductase_MerA"/>
    <property type="match status" value="1"/>
</dbReference>
<dbReference type="Pfam" id="PF02852">
    <property type="entry name" value="Pyr_redox_dim"/>
    <property type="match status" value="1"/>
</dbReference>
<evidence type="ECO:0000256" key="2">
    <source>
        <dbReference type="ARBA" id="ARBA00007532"/>
    </source>
</evidence>
<keyword evidence="3" id="KW-0285">Flavoprotein</keyword>
<evidence type="ECO:0000313" key="8">
    <source>
        <dbReference type="Proteomes" id="UP000832034"/>
    </source>
</evidence>
<dbReference type="SUPFAM" id="SSF55424">
    <property type="entry name" value="FAD/NAD-linked reductases, dimerisation (C-terminal) domain"/>
    <property type="match status" value="1"/>
</dbReference>
<dbReference type="GO" id="GO:0004148">
    <property type="term" value="F:dihydrolipoyl dehydrogenase (NADH) activity"/>
    <property type="evidence" value="ECO:0007669"/>
    <property type="project" value="UniProtKB-EC"/>
</dbReference>
<sequence length="480" mass="51841">MKQIQADVVILGGGSAGMGAFRSARKSTDNVYIVEDYKFGTTCARVGCMPSKLLIAAAEAAHHPKHTAQFGVHVEGDIRVDGKAVMDRVRSERDRFVGFVVEDVNEWPEDKRILGKARFTDANTIVVTNNEGEETQITAKRVVIATGSRPIVLPQWQALGERLIINDDVFSWETLPKSVAVFGSGVIGLELGQALARLGVDVHVFGLGNLIGGVSDPKVADKTLEIFHQELTMHLDAKTTVALNEAGNVVVSYEQGDDKGEFEAEYLLASIGRKPNTDNIGLENVAGLELDARGVPVANRLTMQTNVPHIFIAGDASNQLPLLHEASDQGVIAGTNAGAFPVISEGLRRSAIGVVFSDPQIMSIGLKYAQVTAQYAEEDFVVGEVSFHNQGRSRVMGVNRGMMRVYAEQGTGLFLGAEMVGPAAEHIAHLLAWAHQQQMTVPAMLDMPFYHPVIEEGVRTALRDVNAKLVLVTQEEAVEA</sequence>
<name>A0ABY4EBL1_VITST</name>
<accession>A0ABY4EBL1</accession>
<dbReference type="InterPro" id="IPR036188">
    <property type="entry name" value="FAD/NAD-bd_sf"/>
</dbReference>
<evidence type="ECO:0000313" key="7">
    <source>
        <dbReference type="EMBL" id="UOO92691.1"/>
    </source>
</evidence>
<dbReference type="InterPro" id="IPR016156">
    <property type="entry name" value="FAD/NAD-linked_Rdtase_dimer_sf"/>
</dbReference>
<dbReference type="Pfam" id="PF07992">
    <property type="entry name" value="Pyr_redox_2"/>
    <property type="match status" value="1"/>
</dbReference>
<dbReference type="InterPro" id="IPR004099">
    <property type="entry name" value="Pyr_nucl-diS_OxRdtase_dimer"/>
</dbReference>
<dbReference type="PANTHER" id="PTHR43014:SF4">
    <property type="entry name" value="PYRIDINE NUCLEOTIDE-DISULFIDE OXIDOREDUCTASE RCLA-RELATED"/>
    <property type="match status" value="1"/>
</dbReference>
<organism evidence="7 8">
    <name type="scientific">Vitreoscilla stercoraria</name>
    <dbReference type="NCBI Taxonomy" id="61"/>
    <lineage>
        <taxon>Bacteria</taxon>
        <taxon>Pseudomonadati</taxon>
        <taxon>Pseudomonadota</taxon>
        <taxon>Betaproteobacteria</taxon>
        <taxon>Neisseriales</taxon>
        <taxon>Neisseriaceae</taxon>
        <taxon>Vitreoscilla</taxon>
    </lineage>
</organism>
<gene>
    <name evidence="7" type="ORF">LVJ81_01170</name>
</gene>
<dbReference type="PRINTS" id="PR00368">
    <property type="entry name" value="FADPNR"/>
</dbReference>
<comment type="similarity">
    <text evidence="2">Belongs to the class-I pyridine nucleotide-disulfide oxidoreductase family.</text>
</comment>
<proteinExistence type="inferred from homology"/>
<dbReference type="InterPro" id="IPR023753">
    <property type="entry name" value="FAD/NAD-binding_dom"/>
</dbReference>
<evidence type="ECO:0000256" key="4">
    <source>
        <dbReference type="ARBA" id="ARBA00022827"/>
    </source>
</evidence>
<dbReference type="NCBIfam" id="NF004939">
    <property type="entry name" value="PRK06292.1-1"/>
    <property type="match status" value="1"/>
</dbReference>
<dbReference type="Gene3D" id="3.50.50.60">
    <property type="entry name" value="FAD/NAD(P)-binding domain"/>
    <property type="match status" value="2"/>
</dbReference>
<comment type="cofactor">
    <cofactor evidence="1">
        <name>FAD</name>
        <dbReference type="ChEBI" id="CHEBI:57692"/>
    </cofactor>
</comment>
<dbReference type="EMBL" id="CP091512">
    <property type="protein sequence ID" value="UOO92691.1"/>
    <property type="molecule type" value="Genomic_DNA"/>
</dbReference>
<keyword evidence="4" id="KW-0274">FAD</keyword>
<feature type="domain" description="Pyridine nucleotide-disulphide oxidoreductase dimerisation" evidence="5">
    <location>
        <begin position="354"/>
        <end position="461"/>
    </location>
</feature>
<evidence type="ECO:0000259" key="5">
    <source>
        <dbReference type="Pfam" id="PF02852"/>
    </source>
</evidence>
<dbReference type="RefSeq" id="WP_019957014.1">
    <property type="nucleotide sequence ID" value="NZ_CP091512.1"/>
</dbReference>
<keyword evidence="7" id="KW-0560">Oxidoreductase</keyword>
<dbReference type="Proteomes" id="UP000832034">
    <property type="component" value="Chromosome"/>
</dbReference>
<dbReference type="PANTHER" id="PTHR43014">
    <property type="entry name" value="MERCURIC REDUCTASE"/>
    <property type="match status" value="1"/>
</dbReference>
<dbReference type="InterPro" id="IPR001100">
    <property type="entry name" value="Pyr_nuc-diS_OxRdtase"/>
</dbReference>
<evidence type="ECO:0000259" key="6">
    <source>
        <dbReference type="Pfam" id="PF07992"/>
    </source>
</evidence>
<reference evidence="7" key="1">
    <citation type="submission" date="2021-12" db="EMBL/GenBank/DDBJ databases">
        <authorList>
            <person name="Veyrier F.J."/>
        </authorList>
    </citation>
    <scope>NUCLEOTIDE SEQUENCE</scope>
    <source>
        <strain evidence="7">SAG 1488-6</strain>
    </source>
</reference>
<dbReference type="EC" id="1.8.1.4" evidence="7"/>
<feature type="domain" description="FAD/NAD(P)-binding" evidence="6">
    <location>
        <begin position="7"/>
        <end position="330"/>
    </location>
</feature>
<reference evidence="7" key="2">
    <citation type="journal article" date="2022" name="Res Sq">
        <title>Evolution of multicellular longitudinally dividing oral cavity symbionts (Neisseriaceae).</title>
        <authorList>
            <person name="Nyongesa S."/>
            <person name="Weber P."/>
            <person name="Bernet E."/>
            <person name="Pullido F."/>
            <person name="Nieckarz M."/>
            <person name="Delaby M."/>
            <person name="Nieves C."/>
            <person name="Viehboeck T."/>
            <person name="Krause N."/>
            <person name="Rivera-Millot A."/>
            <person name="Nakamura A."/>
            <person name="Vischer N."/>
            <person name="VanNieuwenhze M."/>
            <person name="Brun Y."/>
            <person name="Cava F."/>
            <person name="Bulgheresi S."/>
            <person name="Veyrier F."/>
        </authorList>
    </citation>
    <scope>NUCLEOTIDE SEQUENCE</scope>
    <source>
        <strain evidence="7">SAG 1488-6</strain>
    </source>
</reference>